<dbReference type="OrthoDB" id="509690at2759"/>
<dbReference type="EMBL" id="MCGE01000048">
    <property type="protein sequence ID" value="ORZ04777.1"/>
    <property type="molecule type" value="Genomic_DNA"/>
</dbReference>
<protein>
    <recommendedName>
        <fullName evidence="3">Pectin lyase fold/virulence factor</fullName>
    </recommendedName>
</protein>
<name>A0A1X2HXN4_9FUNG</name>
<comment type="caution">
    <text evidence="1">The sequence shown here is derived from an EMBL/GenBank/DDBJ whole genome shotgun (WGS) entry which is preliminary data.</text>
</comment>
<accession>A0A1X2HXN4</accession>
<dbReference type="AlphaFoldDB" id="A0A1X2HXN4"/>
<dbReference type="Gene3D" id="2.160.20.10">
    <property type="entry name" value="Single-stranded right-handed beta-helix, Pectin lyase-like"/>
    <property type="match status" value="1"/>
</dbReference>
<reference evidence="1 2" key="1">
    <citation type="submission" date="2016-07" db="EMBL/GenBank/DDBJ databases">
        <title>Pervasive Adenine N6-methylation of Active Genes in Fungi.</title>
        <authorList>
            <consortium name="DOE Joint Genome Institute"/>
            <person name="Mondo S.J."/>
            <person name="Dannebaum R.O."/>
            <person name="Kuo R.C."/>
            <person name="Labutti K."/>
            <person name="Haridas S."/>
            <person name="Kuo A."/>
            <person name="Salamov A."/>
            <person name="Ahrendt S.R."/>
            <person name="Lipzen A."/>
            <person name="Sullivan W."/>
            <person name="Andreopoulos W.B."/>
            <person name="Clum A."/>
            <person name="Lindquist E."/>
            <person name="Daum C."/>
            <person name="Ramamoorthy G.K."/>
            <person name="Gryganskyi A."/>
            <person name="Culley D."/>
            <person name="Magnuson J.K."/>
            <person name="James T.Y."/>
            <person name="O'Malley M.A."/>
            <person name="Stajich J.E."/>
            <person name="Spatafora J.W."/>
            <person name="Visel A."/>
            <person name="Grigoriev I.V."/>
        </authorList>
    </citation>
    <scope>NUCLEOTIDE SEQUENCE [LARGE SCALE GENOMIC DNA]</scope>
    <source>
        <strain evidence="1 2">NRRL 1336</strain>
    </source>
</reference>
<organism evidence="1 2">
    <name type="scientific">Absidia repens</name>
    <dbReference type="NCBI Taxonomy" id="90262"/>
    <lineage>
        <taxon>Eukaryota</taxon>
        <taxon>Fungi</taxon>
        <taxon>Fungi incertae sedis</taxon>
        <taxon>Mucoromycota</taxon>
        <taxon>Mucoromycotina</taxon>
        <taxon>Mucoromycetes</taxon>
        <taxon>Mucorales</taxon>
        <taxon>Cunninghamellaceae</taxon>
        <taxon>Absidia</taxon>
    </lineage>
</organism>
<dbReference type="InterPro" id="IPR011050">
    <property type="entry name" value="Pectin_lyase_fold/virulence"/>
</dbReference>
<gene>
    <name evidence="1" type="ORF">BCR42DRAFT_444073</name>
</gene>
<sequence>MRSLNHILHTTLQSLERLHTSNDDIAQGQDQDQASNILDAHATERRATCPKVVYLDSASGQLVYPAYNDGGDRLLDFSSAGYKEGLQIIPNTSTLVKAVVEAKSHQADDTDRIQKALDWVGDLPLDPNTGFRGAVQLQPGTYNLRHPLVLGISGVILQGDAMGGTILENRSDSNLLIRITGKSNVLAKKRAPISDESIPVGSTIVTVKHADRRFQEGDTVVVAVNFNAAWIEAIGMNIIHPKGDTTKNNGWKPGRFEHLRRVVEVQGDRVTLNSPLTTRLEQRYGGGYVEIYKSHRVQQIGVQHLTLIDPRNAERTKEDIMQSQKTKVKDYRFASEMFDQVAIEMDHAENCWFNQVTSIWWRNLIRMGTNTLAITLQQCRHTFPPGNSRMSGPATPLVGQFAFEISGQQILIDQCHVEHNFHAYSFKGRIPGPNVISHSTAVGRLGDVGPHMKWSSGQLYDNCNIEGQLIIQDRFDAGSGHGWSGANSVVWNSVAHTGMVVQSPPLGQNFILGSSSKRGKARKNHPWAWEELKDSRIHPQSLYLVQLYERQHRK</sequence>
<dbReference type="InterPro" id="IPR012334">
    <property type="entry name" value="Pectin_lyas_fold"/>
</dbReference>
<evidence type="ECO:0008006" key="3">
    <source>
        <dbReference type="Google" id="ProtNLM"/>
    </source>
</evidence>
<evidence type="ECO:0000313" key="2">
    <source>
        <dbReference type="Proteomes" id="UP000193560"/>
    </source>
</evidence>
<evidence type="ECO:0000313" key="1">
    <source>
        <dbReference type="EMBL" id="ORZ04777.1"/>
    </source>
</evidence>
<proteinExistence type="predicted"/>
<dbReference type="SUPFAM" id="SSF51126">
    <property type="entry name" value="Pectin lyase-like"/>
    <property type="match status" value="1"/>
</dbReference>
<dbReference type="STRING" id="90262.A0A1X2HXN4"/>
<dbReference type="Proteomes" id="UP000193560">
    <property type="component" value="Unassembled WGS sequence"/>
</dbReference>
<keyword evidence="2" id="KW-1185">Reference proteome</keyword>